<reference evidence="2 3" key="1">
    <citation type="journal article" date="2023" name="Life. Sci Alliance">
        <title>Evolutionary insights into 3D genome organization and epigenetic landscape of Vigna mungo.</title>
        <authorList>
            <person name="Junaid A."/>
            <person name="Singh B."/>
            <person name="Bhatia S."/>
        </authorList>
    </citation>
    <scope>NUCLEOTIDE SEQUENCE [LARGE SCALE GENOMIC DNA]</scope>
    <source>
        <strain evidence="2">Urdbean</strain>
    </source>
</reference>
<dbReference type="PANTHER" id="PTHR44259">
    <property type="entry name" value="OS07G0183000 PROTEIN-RELATED"/>
    <property type="match status" value="1"/>
</dbReference>
<protein>
    <recommendedName>
        <fullName evidence="1">F-box domain-containing protein</fullName>
    </recommendedName>
</protein>
<accession>A0AAQ3MQA6</accession>
<dbReference type="Gene3D" id="1.20.1280.50">
    <property type="match status" value="1"/>
</dbReference>
<dbReference type="InterPro" id="IPR036047">
    <property type="entry name" value="F-box-like_dom_sf"/>
</dbReference>
<dbReference type="EMBL" id="CP144691">
    <property type="protein sequence ID" value="WVY95387.1"/>
    <property type="molecule type" value="Genomic_DNA"/>
</dbReference>
<dbReference type="SUPFAM" id="SSF81383">
    <property type="entry name" value="F-box domain"/>
    <property type="match status" value="1"/>
</dbReference>
<gene>
    <name evidence="2" type="ORF">V8G54_034475</name>
</gene>
<dbReference type="SMART" id="SM00256">
    <property type="entry name" value="FBOX"/>
    <property type="match status" value="1"/>
</dbReference>
<dbReference type="Proteomes" id="UP001374535">
    <property type="component" value="Chromosome 10"/>
</dbReference>
<evidence type="ECO:0000313" key="2">
    <source>
        <dbReference type="EMBL" id="WVY95387.1"/>
    </source>
</evidence>
<dbReference type="AlphaFoldDB" id="A0AAQ3MQA6"/>
<sequence length="308" mass="34758">MSGKWSDLPGDLLSQIANGLELIDFLSFRCVCKDWNTASLKVSPYDKSVLCDPWFLMYGGEGSKCSLLSHQNKCYSINLPELDGARCLASYEGWLLLFGQGSLFFFCPFSRAKIELPNCPLTDPSDHVAAFSAPPTSEDCIVVVLDSSSDTELRLSILCKGEDQWAKSSFLGFRFGKIETALFYEKKEFHFLDGDCGLITFNASNKTNRWKQYRLIVSRDEYPSSSSVLNYTTRKNIFQLKNEQREKGLLEANDSISTCGTIVPHSSGLCDMIIRSESIEAKTQPESRHLKGVWIQPRYFHVPSTQTW</sequence>
<dbReference type="Pfam" id="PF03478">
    <property type="entry name" value="Beta-prop_KIB1-4"/>
    <property type="match status" value="1"/>
</dbReference>
<name>A0AAQ3MQA6_VIGMU</name>
<dbReference type="Pfam" id="PF00646">
    <property type="entry name" value="F-box"/>
    <property type="match status" value="1"/>
</dbReference>
<dbReference type="InterPro" id="IPR005174">
    <property type="entry name" value="KIB1-4_b-propeller"/>
</dbReference>
<dbReference type="InterPro" id="IPR050942">
    <property type="entry name" value="F-box_BR-signaling"/>
</dbReference>
<evidence type="ECO:0000259" key="1">
    <source>
        <dbReference type="SMART" id="SM00256"/>
    </source>
</evidence>
<feature type="domain" description="F-box" evidence="1">
    <location>
        <begin position="8"/>
        <end position="48"/>
    </location>
</feature>
<organism evidence="2 3">
    <name type="scientific">Vigna mungo</name>
    <name type="common">Black gram</name>
    <name type="synonym">Phaseolus mungo</name>
    <dbReference type="NCBI Taxonomy" id="3915"/>
    <lineage>
        <taxon>Eukaryota</taxon>
        <taxon>Viridiplantae</taxon>
        <taxon>Streptophyta</taxon>
        <taxon>Embryophyta</taxon>
        <taxon>Tracheophyta</taxon>
        <taxon>Spermatophyta</taxon>
        <taxon>Magnoliopsida</taxon>
        <taxon>eudicotyledons</taxon>
        <taxon>Gunneridae</taxon>
        <taxon>Pentapetalae</taxon>
        <taxon>rosids</taxon>
        <taxon>fabids</taxon>
        <taxon>Fabales</taxon>
        <taxon>Fabaceae</taxon>
        <taxon>Papilionoideae</taxon>
        <taxon>50 kb inversion clade</taxon>
        <taxon>NPAAA clade</taxon>
        <taxon>indigoferoid/millettioid clade</taxon>
        <taxon>Phaseoleae</taxon>
        <taxon>Vigna</taxon>
    </lineage>
</organism>
<keyword evidence="3" id="KW-1185">Reference proteome</keyword>
<proteinExistence type="predicted"/>
<dbReference type="InterPro" id="IPR001810">
    <property type="entry name" value="F-box_dom"/>
</dbReference>
<evidence type="ECO:0000313" key="3">
    <source>
        <dbReference type="Proteomes" id="UP001374535"/>
    </source>
</evidence>